<keyword evidence="3" id="KW-1185">Reference proteome</keyword>
<proteinExistence type="predicted"/>
<evidence type="ECO:0000313" key="2">
    <source>
        <dbReference type="EMBL" id="AJE02805.1"/>
    </source>
</evidence>
<dbReference type="PROSITE" id="PS51186">
    <property type="entry name" value="GNAT"/>
    <property type="match status" value="1"/>
</dbReference>
<dbReference type="STRING" id="345632.GPICK_04985"/>
<dbReference type="RefSeq" id="WP_039741010.1">
    <property type="nucleotide sequence ID" value="NZ_CP009788.1"/>
</dbReference>
<accession>A0A0B5BE36</accession>
<name>A0A0B5BE36_9BACT</name>
<gene>
    <name evidence="2" type="ORF">GPICK_04985</name>
</gene>
<dbReference type="SUPFAM" id="SSF55729">
    <property type="entry name" value="Acyl-CoA N-acyltransferases (Nat)"/>
    <property type="match status" value="1"/>
</dbReference>
<dbReference type="InterPro" id="IPR016181">
    <property type="entry name" value="Acyl_CoA_acyltransferase"/>
</dbReference>
<dbReference type="InterPro" id="IPR000182">
    <property type="entry name" value="GNAT_dom"/>
</dbReference>
<dbReference type="AlphaFoldDB" id="A0A0B5BE36"/>
<dbReference type="Pfam" id="PF00583">
    <property type="entry name" value="Acetyltransf_1"/>
    <property type="match status" value="1"/>
</dbReference>
<dbReference type="Gene3D" id="3.40.630.30">
    <property type="match status" value="1"/>
</dbReference>
<organism evidence="2 3">
    <name type="scientific">Geobacter pickeringii</name>
    <dbReference type="NCBI Taxonomy" id="345632"/>
    <lineage>
        <taxon>Bacteria</taxon>
        <taxon>Pseudomonadati</taxon>
        <taxon>Thermodesulfobacteriota</taxon>
        <taxon>Desulfuromonadia</taxon>
        <taxon>Geobacterales</taxon>
        <taxon>Geobacteraceae</taxon>
        <taxon>Geobacter</taxon>
    </lineage>
</organism>
<evidence type="ECO:0000313" key="3">
    <source>
        <dbReference type="Proteomes" id="UP000057609"/>
    </source>
</evidence>
<dbReference type="HOGENOM" id="CLU_1233581_0_0_7"/>
<dbReference type="GO" id="GO:0016747">
    <property type="term" value="F:acyltransferase activity, transferring groups other than amino-acyl groups"/>
    <property type="evidence" value="ECO:0007669"/>
    <property type="project" value="InterPro"/>
</dbReference>
<dbReference type="EMBL" id="CP009788">
    <property type="protein sequence ID" value="AJE02805.1"/>
    <property type="molecule type" value="Genomic_DNA"/>
</dbReference>
<feature type="domain" description="N-acetyltransferase" evidence="1">
    <location>
        <begin position="61"/>
        <end position="222"/>
    </location>
</feature>
<reference evidence="2 3" key="1">
    <citation type="journal article" date="2015" name="Genome Announc.">
        <title>Complete Genome of Geobacter pickeringii G13T, a Metal-Reducing Isolate from Sedimentary Kaolin Deposits.</title>
        <authorList>
            <person name="Badalamenti J.P."/>
            <person name="Bond D.R."/>
        </authorList>
    </citation>
    <scope>NUCLEOTIDE SEQUENCE [LARGE SCALE GENOMIC DNA]</scope>
    <source>
        <strain evidence="2 3">G13</strain>
    </source>
</reference>
<dbReference type="KEGG" id="gpi:GPICK_04985"/>
<protein>
    <recommendedName>
        <fullName evidence="1">N-acetyltransferase domain-containing protein</fullName>
    </recommendedName>
</protein>
<dbReference type="Proteomes" id="UP000057609">
    <property type="component" value="Chromosome"/>
</dbReference>
<sequence>MLQKLLWNVREDGVAETVRRGAGMIRQELFYGSEHVLCFDVDAMPEEAVPTESGIAIAHHVRREDIPARHLEQLRSIVRKRHMPEEVVQHYLDYLLRMFSDGGELCLALCNDEVAGFIWIFRASDNCREYFQFFTITPRDGVLCAAFTRPEFRGRGVFATLNRFGFRVAKREGMQYVYASCKTWNTASYHGLVKSGMQRVGTARYLKVLGRYIVVWSAKEGEWP</sequence>
<evidence type="ECO:0000259" key="1">
    <source>
        <dbReference type="PROSITE" id="PS51186"/>
    </source>
</evidence>